<sequence length="110" mass="12416">DAPIEEERIPSYDLKGFLLVNLGDLLNNRYKIVVKVGLGTTSTVWLAQDTQRYVLARLDAHLSVISSTQVSLRLRLMSIEAHAHSIIDLKLDNILLGFEHPSVFDDFVQK</sequence>
<keyword evidence="2" id="KW-1185">Reference proteome</keyword>
<dbReference type="EMBL" id="MU251483">
    <property type="protein sequence ID" value="KAG9233862.1"/>
    <property type="molecule type" value="Genomic_DNA"/>
</dbReference>
<feature type="non-terminal residue" evidence="1">
    <location>
        <position position="1"/>
    </location>
</feature>
<name>A0A9P8C563_9HELO</name>
<feature type="non-terminal residue" evidence="1">
    <location>
        <position position="110"/>
    </location>
</feature>
<evidence type="ECO:0008006" key="3">
    <source>
        <dbReference type="Google" id="ProtNLM"/>
    </source>
</evidence>
<accession>A0A9P8C563</accession>
<gene>
    <name evidence="1" type="ORF">BJ875DRAFT_351264</name>
</gene>
<reference evidence="1" key="1">
    <citation type="journal article" date="2021" name="IMA Fungus">
        <title>Genomic characterization of three marine fungi, including Emericellopsis atlantica sp. nov. with signatures of a generalist lifestyle and marine biomass degradation.</title>
        <authorList>
            <person name="Hagestad O.C."/>
            <person name="Hou L."/>
            <person name="Andersen J.H."/>
            <person name="Hansen E.H."/>
            <person name="Altermark B."/>
            <person name="Li C."/>
            <person name="Kuhnert E."/>
            <person name="Cox R.J."/>
            <person name="Crous P.W."/>
            <person name="Spatafora J.W."/>
            <person name="Lail K."/>
            <person name="Amirebrahimi M."/>
            <person name="Lipzen A."/>
            <person name="Pangilinan J."/>
            <person name="Andreopoulos W."/>
            <person name="Hayes R.D."/>
            <person name="Ng V."/>
            <person name="Grigoriev I.V."/>
            <person name="Jackson S.A."/>
            <person name="Sutton T.D.S."/>
            <person name="Dobson A.D.W."/>
            <person name="Rama T."/>
        </authorList>
    </citation>
    <scope>NUCLEOTIDE SEQUENCE</scope>
    <source>
        <strain evidence="1">TRa018bII</strain>
    </source>
</reference>
<comment type="caution">
    <text evidence="1">The sequence shown here is derived from an EMBL/GenBank/DDBJ whole genome shotgun (WGS) entry which is preliminary data.</text>
</comment>
<dbReference type="OrthoDB" id="5979581at2759"/>
<organism evidence="1 2">
    <name type="scientific">Amylocarpus encephaloides</name>
    <dbReference type="NCBI Taxonomy" id="45428"/>
    <lineage>
        <taxon>Eukaryota</taxon>
        <taxon>Fungi</taxon>
        <taxon>Dikarya</taxon>
        <taxon>Ascomycota</taxon>
        <taxon>Pezizomycotina</taxon>
        <taxon>Leotiomycetes</taxon>
        <taxon>Helotiales</taxon>
        <taxon>Helotiales incertae sedis</taxon>
        <taxon>Amylocarpus</taxon>
    </lineage>
</organism>
<proteinExistence type="predicted"/>
<dbReference type="Proteomes" id="UP000824998">
    <property type="component" value="Unassembled WGS sequence"/>
</dbReference>
<dbReference type="AlphaFoldDB" id="A0A9P8C563"/>
<evidence type="ECO:0000313" key="1">
    <source>
        <dbReference type="EMBL" id="KAG9233862.1"/>
    </source>
</evidence>
<protein>
    <recommendedName>
        <fullName evidence="3">Protein kinase domain-containing protein</fullName>
    </recommendedName>
</protein>
<evidence type="ECO:0000313" key="2">
    <source>
        <dbReference type="Proteomes" id="UP000824998"/>
    </source>
</evidence>
<dbReference type="Gene3D" id="3.30.200.20">
    <property type="entry name" value="Phosphorylase Kinase, domain 1"/>
    <property type="match status" value="1"/>
</dbReference>